<name>A0A450SU78_9GAMM</name>
<sequence>MRIERVVVNASPLITLFRAELHPLLPRPFSELCVPDAVTARGLSGLESAGIFISITIGE</sequence>
<reference evidence="1" key="1">
    <citation type="submission" date="2019-02" db="EMBL/GenBank/DDBJ databases">
        <authorList>
            <person name="Gruber-Vodicka R. H."/>
            <person name="Seah K. B. B."/>
        </authorList>
    </citation>
    <scope>NUCLEOTIDE SEQUENCE</scope>
    <source>
        <strain evidence="2">BECK_BZ106</strain>
        <strain evidence="1">BECK_BZ15</strain>
    </source>
</reference>
<protein>
    <submittedName>
        <fullName evidence="1">Uncharacterized protein</fullName>
    </submittedName>
</protein>
<organism evidence="1">
    <name type="scientific">Candidatus Kentrum sp. FW</name>
    <dbReference type="NCBI Taxonomy" id="2126338"/>
    <lineage>
        <taxon>Bacteria</taxon>
        <taxon>Pseudomonadati</taxon>
        <taxon>Pseudomonadota</taxon>
        <taxon>Gammaproteobacteria</taxon>
        <taxon>Candidatus Kentrum</taxon>
    </lineage>
</organism>
<evidence type="ECO:0000313" key="1">
    <source>
        <dbReference type="EMBL" id="VFJ57539.1"/>
    </source>
</evidence>
<dbReference type="EMBL" id="CAADEW010000072">
    <property type="protein sequence ID" value="VFJ57539.1"/>
    <property type="molecule type" value="Genomic_DNA"/>
</dbReference>
<gene>
    <name evidence="1" type="ORF">BECKFW1821A_GA0114235_107213</name>
    <name evidence="2" type="ORF">BECKFW1821B_GA0114236_107713</name>
</gene>
<dbReference type="EMBL" id="CAADFD010000077">
    <property type="protein sequence ID" value="VFJ62843.1"/>
    <property type="molecule type" value="Genomic_DNA"/>
</dbReference>
<dbReference type="AlphaFoldDB" id="A0A450SU78"/>
<accession>A0A450SU78</accession>
<proteinExistence type="predicted"/>
<evidence type="ECO:0000313" key="2">
    <source>
        <dbReference type="EMBL" id="VFJ62843.1"/>
    </source>
</evidence>